<accession>A0A3B3HV67</accession>
<dbReference type="InterPro" id="IPR032549">
    <property type="entry name" value="DUF4939"/>
</dbReference>
<evidence type="ECO:0000313" key="3">
    <source>
        <dbReference type="Proteomes" id="UP000001038"/>
    </source>
</evidence>
<keyword evidence="3" id="KW-1185">Reference proteome</keyword>
<reference evidence="2" key="2">
    <citation type="submission" date="2025-08" db="UniProtKB">
        <authorList>
            <consortium name="Ensembl"/>
        </authorList>
    </citation>
    <scope>IDENTIFICATION</scope>
    <source>
        <strain evidence="2">Hd-rR</strain>
    </source>
</reference>
<sequence length="104" mass="12262">MSYLLISDVRIQVISEVRIWNIWPPEPFFGDVEACSGFILQCQLIFRQAPRYYQSDHSKITLIINSLCDKALQWAQAFIAANPITHLQYEHFSNEFRLIFDQPR</sequence>
<name>A0A3B3HV67_ORYLA</name>
<feature type="domain" description="DUF4939" evidence="1">
    <location>
        <begin position="22"/>
        <end position="100"/>
    </location>
</feature>
<dbReference type="Pfam" id="PF16297">
    <property type="entry name" value="DUF4939"/>
    <property type="match status" value="1"/>
</dbReference>
<dbReference type="Ensembl" id="ENSORLT00000030611.1">
    <property type="protein sequence ID" value="ENSORLP00000035258.1"/>
    <property type="gene ID" value="ENSORLG00000026964.1"/>
</dbReference>
<dbReference type="InParanoid" id="A0A3B3HV67"/>
<dbReference type="GeneTree" id="ENSGT01030000235109"/>
<reference evidence="2 3" key="1">
    <citation type="journal article" date="2007" name="Nature">
        <title>The medaka draft genome and insights into vertebrate genome evolution.</title>
        <authorList>
            <person name="Kasahara M."/>
            <person name="Naruse K."/>
            <person name="Sasaki S."/>
            <person name="Nakatani Y."/>
            <person name="Qu W."/>
            <person name="Ahsan B."/>
            <person name="Yamada T."/>
            <person name="Nagayasu Y."/>
            <person name="Doi K."/>
            <person name="Kasai Y."/>
            <person name="Jindo T."/>
            <person name="Kobayashi D."/>
            <person name="Shimada A."/>
            <person name="Toyoda A."/>
            <person name="Kuroki Y."/>
            <person name="Fujiyama A."/>
            <person name="Sasaki T."/>
            <person name="Shimizu A."/>
            <person name="Asakawa S."/>
            <person name="Shimizu N."/>
            <person name="Hashimoto S."/>
            <person name="Yang J."/>
            <person name="Lee Y."/>
            <person name="Matsushima K."/>
            <person name="Sugano S."/>
            <person name="Sakaizumi M."/>
            <person name="Narita T."/>
            <person name="Ohishi K."/>
            <person name="Haga S."/>
            <person name="Ohta F."/>
            <person name="Nomoto H."/>
            <person name="Nogata K."/>
            <person name="Morishita T."/>
            <person name="Endo T."/>
            <person name="Shin-I T."/>
            <person name="Takeda H."/>
            <person name="Morishita S."/>
            <person name="Kohara Y."/>
        </authorList>
    </citation>
    <scope>NUCLEOTIDE SEQUENCE [LARGE SCALE GENOMIC DNA]</scope>
    <source>
        <strain evidence="2 3">Hd-rR</strain>
    </source>
</reference>
<evidence type="ECO:0000259" key="1">
    <source>
        <dbReference type="Pfam" id="PF16297"/>
    </source>
</evidence>
<reference evidence="2" key="3">
    <citation type="submission" date="2025-09" db="UniProtKB">
        <authorList>
            <consortium name="Ensembl"/>
        </authorList>
    </citation>
    <scope>IDENTIFICATION</scope>
    <source>
        <strain evidence="2">Hd-rR</strain>
    </source>
</reference>
<organism evidence="2 3">
    <name type="scientific">Oryzias latipes</name>
    <name type="common">Japanese rice fish</name>
    <name type="synonym">Japanese killifish</name>
    <dbReference type="NCBI Taxonomy" id="8090"/>
    <lineage>
        <taxon>Eukaryota</taxon>
        <taxon>Metazoa</taxon>
        <taxon>Chordata</taxon>
        <taxon>Craniata</taxon>
        <taxon>Vertebrata</taxon>
        <taxon>Euteleostomi</taxon>
        <taxon>Actinopterygii</taxon>
        <taxon>Neopterygii</taxon>
        <taxon>Teleostei</taxon>
        <taxon>Neoteleostei</taxon>
        <taxon>Acanthomorphata</taxon>
        <taxon>Ovalentaria</taxon>
        <taxon>Atherinomorphae</taxon>
        <taxon>Beloniformes</taxon>
        <taxon>Adrianichthyidae</taxon>
        <taxon>Oryziinae</taxon>
        <taxon>Oryzias</taxon>
    </lineage>
</organism>
<dbReference type="Proteomes" id="UP000001038">
    <property type="component" value="Chromosome 15"/>
</dbReference>
<dbReference type="AlphaFoldDB" id="A0A3B3HV67"/>
<dbReference type="Bgee" id="ENSORLG00000026964">
    <property type="expression patterns" value="Expressed in blastula and 3 other cell types or tissues"/>
</dbReference>
<proteinExistence type="predicted"/>
<evidence type="ECO:0000313" key="2">
    <source>
        <dbReference type="Ensembl" id="ENSORLP00000035258.1"/>
    </source>
</evidence>
<protein>
    <recommendedName>
        <fullName evidence="1">DUF4939 domain-containing protein</fullName>
    </recommendedName>
</protein>